<dbReference type="Proteomes" id="UP000020103">
    <property type="component" value="Unassembled WGS sequence"/>
</dbReference>
<proteinExistence type="predicted"/>
<evidence type="ECO:0000313" key="2">
    <source>
        <dbReference type="Proteomes" id="UP000020103"/>
    </source>
</evidence>
<reference evidence="1 2" key="1">
    <citation type="submission" date="2013-12" db="EMBL/GenBank/DDBJ databases">
        <authorList>
            <person name="Madinger N."/>
            <person name="Lenaerts A."/>
            <person name="Ordway D."/>
            <person name="DeGroote M.A."/>
            <person name="Parker T."/>
            <person name="Sizemore C."/>
            <person name="Tallon L.J."/>
            <person name="Sadzewicz L.K."/>
            <person name="Sengamalay N."/>
            <person name="Fraser C.M."/>
            <person name="Hine E."/>
            <person name="Shefchek K.A."/>
            <person name="Das S.P."/>
            <person name="Tettelin H."/>
        </authorList>
    </citation>
    <scope>NUCLEOTIDE SEQUENCE [LARGE SCALE GENOMIC DNA]</scope>
    <source>
        <strain evidence="1 2">21</strain>
    </source>
</reference>
<evidence type="ECO:0000313" key="1">
    <source>
        <dbReference type="EMBL" id="EUA47145.1"/>
    </source>
</evidence>
<sequence>MVTTGWWTESFAEILAGIPSEEAFGSAAVATGGVAVRPAGIASGEAFGSATAINGVQVHPKGIPSAEAFGSATVAPGATGVHPSGIPSSEAFGTPEVSVLAPVAIDQVGTPGSEGIGDITCTINPSSGADVVVFAWCSGGASSCYKATCSGLPMKFKGRVKFNGGTLSAFLIENVGSGSETITVNKTGSDWAQCVALSYSGAADFRQVKIAKGSGTTASQSASPGVLSRSIGAFTRGGGSGTFSSLSGGTNRINESSGFVAGTVSDTSTSATFSASISSSANWGGVVVDALTAAISTPRINYTGGIWSEVNGGTQTFTVKAAVNDYIVVDMVQSGSGDPSSVTCAGVAMTLVDTQAFTHPNTSSGFLKRYRSVQITSAGDKTISITATGSQWWRAAGCSISNVTSFGATTKGAGTSSSPAQSVSCSADQLILQSMVTSSAPTELNASNIFDSPGGSQLYLLMNTAEEATAFSIPNSMNWACMATVVS</sequence>
<comment type="caution">
    <text evidence="1">The sequence shown here is derived from an EMBL/GenBank/DDBJ whole genome shotgun (WGS) entry which is preliminary data.</text>
</comment>
<dbReference type="AlphaFoldDB" id="A0A829Q391"/>
<accession>A0A829Q391</accession>
<gene>
    <name evidence="1" type="ORF">I543_3789</name>
</gene>
<name>A0A829Q391_9MYCO</name>
<organism evidence="1 2">
    <name type="scientific">Mycobacteroides abscessus 21</name>
    <dbReference type="NCBI Taxonomy" id="1299324"/>
    <lineage>
        <taxon>Bacteria</taxon>
        <taxon>Bacillati</taxon>
        <taxon>Actinomycetota</taxon>
        <taxon>Actinomycetes</taxon>
        <taxon>Mycobacteriales</taxon>
        <taxon>Mycobacteriaceae</taxon>
        <taxon>Mycobacteroides</taxon>
        <taxon>Mycobacteroides abscessus</taxon>
    </lineage>
</organism>
<protein>
    <submittedName>
        <fullName evidence="1">Uncharacterized protein</fullName>
    </submittedName>
</protein>
<dbReference type="EMBL" id="JAOF01000001">
    <property type="protein sequence ID" value="EUA47145.1"/>
    <property type="molecule type" value="Genomic_DNA"/>
</dbReference>